<dbReference type="SUPFAM" id="SSF109604">
    <property type="entry name" value="HD-domain/PDEase-like"/>
    <property type="match status" value="1"/>
</dbReference>
<keyword evidence="2" id="KW-0378">Hydrolase</keyword>
<sequence length="84" mass="9526">MQTDLATPTQTKRVFPPLYVPTGDTAKDKLAFIHVLERLKTQKRTGWVDHSIPNPESISDHMYRMAVLAMLSEDTKLDVSKSVQ</sequence>
<evidence type="ECO:0000256" key="2">
    <source>
        <dbReference type="ARBA" id="ARBA00022801"/>
    </source>
</evidence>
<comment type="caution">
    <text evidence="4">The sequence shown here is derived from an EMBL/GenBank/DDBJ whole genome shotgun (WGS) entry which is preliminary data.</text>
</comment>
<dbReference type="AlphaFoldDB" id="A0A8H4QH45"/>
<organism evidence="4 5">
    <name type="scientific">Agrocybe pediades</name>
    <dbReference type="NCBI Taxonomy" id="84607"/>
    <lineage>
        <taxon>Eukaryota</taxon>
        <taxon>Fungi</taxon>
        <taxon>Dikarya</taxon>
        <taxon>Basidiomycota</taxon>
        <taxon>Agaricomycotina</taxon>
        <taxon>Agaricomycetes</taxon>
        <taxon>Agaricomycetidae</taxon>
        <taxon>Agaricales</taxon>
        <taxon>Agaricineae</taxon>
        <taxon>Strophariaceae</taxon>
        <taxon>Agrocybe</taxon>
    </lineage>
</organism>
<evidence type="ECO:0000256" key="1">
    <source>
        <dbReference type="ARBA" id="ARBA00022723"/>
    </source>
</evidence>
<gene>
    <name evidence="4" type="ORF">D9613_006634</name>
</gene>
<proteinExistence type="predicted"/>
<keyword evidence="5" id="KW-1185">Reference proteome</keyword>
<dbReference type="PANTHER" id="PTHR11845:SF13">
    <property type="entry name" value="5'-DEOXYNUCLEOTIDASE HDDC2"/>
    <property type="match status" value="1"/>
</dbReference>
<dbReference type="GO" id="GO:0002953">
    <property type="term" value="F:5'-deoxynucleotidase activity"/>
    <property type="evidence" value="ECO:0007669"/>
    <property type="project" value="InterPro"/>
</dbReference>
<dbReference type="Proteomes" id="UP000521872">
    <property type="component" value="Unassembled WGS sequence"/>
</dbReference>
<reference evidence="4 5" key="1">
    <citation type="submission" date="2019-12" db="EMBL/GenBank/DDBJ databases">
        <authorList>
            <person name="Floudas D."/>
            <person name="Bentzer J."/>
            <person name="Ahren D."/>
            <person name="Johansson T."/>
            <person name="Persson P."/>
            <person name="Tunlid A."/>
        </authorList>
    </citation>
    <scope>NUCLEOTIDE SEQUENCE [LARGE SCALE GENOMIC DNA]</scope>
    <source>
        <strain evidence="4 5">CBS 102.39</strain>
    </source>
</reference>
<feature type="domain" description="HD" evidence="3">
    <location>
        <begin position="36"/>
        <end position="82"/>
    </location>
</feature>
<protein>
    <recommendedName>
        <fullName evidence="3">HD domain-containing protein</fullName>
    </recommendedName>
</protein>
<evidence type="ECO:0000313" key="4">
    <source>
        <dbReference type="EMBL" id="KAF4610854.1"/>
    </source>
</evidence>
<name>A0A8H4QH45_9AGAR</name>
<keyword evidence="1" id="KW-0479">Metal-binding</keyword>
<evidence type="ECO:0000313" key="5">
    <source>
        <dbReference type="Proteomes" id="UP000521872"/>
    </source>
</evidence>
<dbReference type="Gene3D" id="1.10.3210.10">
    <property type="entry name" value="Hypothetical protein af1432"/>
    <property type="match status" value="1"/>
</dbReference>
<dbReference type="GO" id="GO:0005737">
    <property type="term" value="C:cytoplasm"/>
    <property type="evidence" value="ECO:0007669"/>
    <property type="project" value="TreeGrafter"/>
</dbReference>
<dbReference type="Pfam" id="PF13023">
    <property type="entry name" value="HD_3"/>
    <property type="match status" value="1"/>
</dbReference>
<dbReference type="GO" id="GO:0046872">
    <property type="term" value="F:metal ion binding"/>
    <property type="evidence" value="ECO:0007669"/>
    <property type="project" value="UniProtKB-KW"/>
</dbReference>
<evidence type="ECO:0000259" key="3">
    <source>
        <dbReference type="Pfam" id="PF13023"/>
    </source>
</evidence>
<dbReference type="InterPro" id="IPR006674">
    <property type="entry name" value="HD_domain"/>
</dbReference>
<dbReference type="InterPro" id="IPR039356">
    <property type="entry name" value="YfbR/HDDC2"/>
</dbReference>
<dbReference type="PANTHER" id="PTHR11845">
    <property type="entry name" value="5'-DEOXYNUCLEOTIDASE HDDC2"/>
    <property type="match status" value="1"/>
</dbReference>
<accession>A0A8H4QH45</accession>
<dbReference type="EMBL" id="JAACJL010000058">
    <property type="protein sequence ID" value="KAF4610854.1"/>
    <property type="molecule type" value="Genomic_DNA"/>
</dbReference>